<evidence type="ECO:0000256" key="1">
    <source>
        <dbReference type="ARBA" id="ARBA00023015"/>
    </source>
</evidence>
<dbReference type="PANTHER" id="PTHR30055">
    <property type="entry name" value="HTH-TYPE TRANSCRIPTIONAL REGULATOR RUTR"/>
    <property type="match status" value="1"/>
</dbReference>
<evidence type="ECO:0000313" key="6">
    <source>
        <dbReference type="EMBL" id="PRH80671.1"/>
    </source>
</evidence>
<dbReference type="Proteomes" id="UP000239322">
    <property type="component" value="Unassembled WGS sequence"/>
</dbReference>
<dbReference type="PROSITE" id="PS50977">
    <property type="entry name" value="HTH_TETR_2"/>
    <property type="match status" value="1"/>
</dbReference>
<dbReference type="InterPro" id="IPR050109">
    <property type="entry name" value="HTH-type_TetR-like_transc_reg"/>
</dbReference>
<dbReference type="RefSeq" id="WP_105867246.1">
    <property type="nucleotide sequence ID" value="NZ_PVLV01000039.1"/>
</dbReference>
<feature type="DNA-binding region" description="H-T-H motif" evidence="4">
    <location>
        <begin position="64"/>
        <end position="83"/>
    </location>
</feature>
<dbReference type="Pfam" id="PF00440">
    <property type="entry name" value="TetR_N"/>
    <property type="match status" value="1"/>
</dbReference>
<evidence type="ECO:0000256" key="2">
    <source>
        <dbReference type="ARBA" id="ARBA00023125"/>
    </source>
</evidence>
<dbReference type="OrthoDB" id="2570341at2"/>
<dbReference type="GO" id="GO:0003700">
    <property type="term" value="F:DNA-binding transcription factor activity"/>
    <property type="evidence" value="ECO:0007669"/>
    <property type="project" value="TreeGrafter"/>
</dbReference>
<protein>
    <submittedName>
        <fullName evidence="6">TetR family transcriptional regulator</fullName>
    </submittedName>
</protein>
<evidence type="ECO:0000313" key="7">
    <source>
        <dbReference type="Proteomes" id="UP000239322"/>
    </source>
</evidence>
<dbReference type="InterPro" id="IPR001647">
    <property type="entry name" value="HTH_TetR"/>
</dbReference>
<gene>
    <name evidence="6" type="ORF">C6N75_02880</name>
</gene>
<reference evidence="6 7" key="1">
    <citation type="submission" date="2018-03" db="EMBL/GenBank/DDBJ databases">
        <title>Novel Streptomyces sp. from soil.</title>
        <authorList>
            <person name="Tan G.Y.A."/>
            <person name="Lee Z.Y."/>
        </authorList>
    </citation>
    <scope>NUCLEOTIDE SEQUENCE [LARGE SCALE GENOMIC DNA]</scope>
    <source>
        <strain evidence="6 7">ST5x</strain>
    </source>
</reference>
<proteinExistence type="predicted"/>
<evidence type="ECO:0000256" key="4">
    <source>
        <dbReference type="PROSITE-ProRule" id="PRU00335"/>
    </source>
</evidence>
<organism evidence="6 7">
    <name type="scientific">Streptomyces solincola</name>
    <dbReference type="NCBI Taxonomy" id="2100817"/>
    <lineage>
        <taxon>Bacteria</taxon>
        <taxon>Bacillati</taxon>
        <taxon>Actinomycetota</taxon>
        <taxon>Actinomycetes</taxon>
        <taxon>Kitasatosporales</taxon>
        <taxon>Streptomycetaceae</taxon>
        <taxon>Streptomyces</taxon>
    </lineage>
</organism>
<dbReference type="InterPro" id="IPR004111">
    <property type="entry name" value="Repressor_TetR_C"/>
</dbReference>
<keyword evidence="7" id="KW-1185">Reference proteome</keyword>
<evidence type="ECO:0000259" key="5">
    <source>
        <dbReference type="PROSITE" id="PS50977"/>
    </source>
</evidence>
<dbReference type="Gene3D" id="1.10.357.10">
    <property type="entry name" value="Tetracycline Repressor, domain 2"/>
    <property type="match status" value="1"/>
</dbReference>
<sequence length="260" mass="27613">MSSGESVTGQATATSGSGDVVRSLELLWGLGEQPNRGPRRGLTLEQITTAAVAVADTEGLAAVSMRRLATDLGVGTMSLYRYVPGKAELLDLMLDHVQGLAMGPSGELPADWRDMVRALGRAELEMYRARPWLLKVNQARTVLGPNALRSLELALTGLKGMGMTDPETIGVIVAVHNYTVGAARMELETTEAAQETGVSDEEFWQGQAPVLDRAMRSGEFPLLAALSEDAFGSSLDHFAFGLEALVTGFEAVVAARRGPA</sequence>
<dbReference type="SUPFAM" id="SSF46689">
    <property type="entry name" value="Homeodomain-like"/>
    <property type="match status" value="1"/>
</dbReference>
<accession>A0A2S9Q1Y6</accession>
<dbReference type="GO" id="GO:0000976">
    <property type="term" value="F:transcription cis-regulatory region binding"/>
    <property type="evidence" value="ECO:0007669"/>
    <property type="project" value="TreeGrafter"/>
</dbReference>
<keyword evidence="2 4" id="KW-0238">DNA-binding</keyword>
<dbReference type="GO" id="GO:0045892">
    <property type="term" value="P:negative regulation of DNA-templated transcription"/>
    <property type="evidence" value="ECO:0007669"/>
    <property type="project" value="InterPro"/>
</dbReference>
<dbReference type="InterPro" id="IPR036271">
    <property type="entry name" value="Tet_transcr_reg_TetR-rel_C_sf"/>
</dbReference>
<dbReference type="InterPro" id="IPR009057">
    <property type="entry name" value="Homeodomain-like_sf"/>
</dbReference>
<dbReference type="AlphaFoldDB" id="A0A2S9Q1Y6"/>
<feature type="domain" description="HTH tetR-type" evidence="5">
    <location>
        <begin position="41"/>
        <end position="101"/>
    </location>
</feature>
<evidence type="ECO:0000256" key="3">
    <source>
        <dbReference type="ARBA" id="ARBA00023163"/>
    </source>
</evidence>
<name>A0A2S9Q1Y6_9ACTN</name>
<dbReference type="Pfam" id="PF02909">
    <property type="entry name" value="TetR_C_1"/>
    <property type="match status" value="1"/>
</dbReference>
<comment type="caution">
    <text evidence="6">The sequence shown here is derived from an EMBL/GenBank/DDBJ whole genome shotgun (WGS) entry which is preliminary data.</text>
</comment>
<dbReference type="SUPFAM" id="SSF48498">
    <property type="entry name" value="Tetracyclin repressor-like, C-terminal domain"/>
    <property type="match status" value="1"/>
</dbReference>
<dbReference type="PANTHER" id="PTHR30055:SF151">
    <property type="entry name" value="TRANSCRIPTIONAL REGULATORY PROTEIN"/>
    <property type="match status" value="1"/>
</dbReference>
<keyword evidence="3" id="KW-0804">Transcription</keyword>
<dbReference type="EMBL" id="PVLV01000039">
    <property type="protein sequence ID" value="PRH80671.1"/>
    <property type="molecule type" value="Genomic_DNA"/>
</dbReference>
<dbReference type="Gene3D" id="1.10.10.60">
    <property type="entry name" value="Homeodomain-like"/>
    <property type="match status" value="1"/>
</dbReference>
<keyword evidence="1" id="KW-0805">Transcription regulation</keyword>